<dbReference type="InterPro" id="IPR027417">
    <property type="entry name" value="P-loop_NTPase"/>
</dbReference>
<proteinExistence type="predicted"/>
<keyword evidence="1" id="KW-0067">ATP-binding</keyword>
<accession>A0A8S5U5V0</accession>
<name>A0A8S5U5V0_9CAUD</name>
<dbReference type="Gene3D" id="3.40.50.300">
    <property type="entry name" value="P-loop containing nucleotide triphosphate hydrolases"/>
    <property type="match status" value="1"/>
</dbReference>
<keyword evidence="1" id="KW-0547">Nucleotide-binding</keyword>
<reference evidence="1" key="1">
    <citation type="journal article" date="2021" name="Proc. Natl. Acad. Sci. U.S.A.">
        <title>A Catalog of Tens of Thousands of Viruses from Human Metagenomes Reveals Hidden Associations with Chronic Diseases.</title>
        <authorList>
            <person name="Tisza M.J."/>
            <person name="Buck C.B."/>
        </authorList>
    </citation>
    <scope>NUCLEOTIDE SEQUENCE</scope>
    <source>
        <strain evidence="1">CteLh2</strain>
    </source>
</reference>
<sequence>MNKEEIKEYLDEKIKKSEGLLCGLVLKSPTILTEYTINENLLSEQAMFYIGITNRLLEKGIEVLDEVSFSGEVENVKLGDTYEKMGGYSTVRELASIVDIRNSDAYYDEWTKWNLIKNYSDKGILDIEKHESKLLQMNSTQVVDYIEYLVNDVDLHINTDIVFEDLDLTDQEIKDIKDGVNMGINYGKHSPILNYLSMGLPKGDLTMFASFTNGGKSSYTMNNIIIPVAEQKHKCVIVANEQKCIVYKLLLQTYVLTEKLNYWKLTRKKFKSGKWSAEDEEMIKKARKIIKEEYSPYITFVKLYDYDMKKVEKIAKRMAKRGCELLLYDTMKYSGDDESVWKSLIQDSKDLFQIVSKLNLAGVVTFQLALYNKNKLRTLDESALANGKQVAEVFSEMIGFRDIWEDEFDGETFDIKPYKLKKDSSGKFTGEKEDIILDKDKKYKIFFHFKTRNDDVGTAILYEFQGYQNKWIELGYCHVSQKNRF</sequence>
<dbReference type="GO" id="GO:0004386">
    <property type="term" value="F:helicase activity"/>
    <property type="evidence" value="ECO:0007669"/>
    <property type="project" value="UniProtKB-KW"/>
</dbReference>
<keyword evidence="1" id="KW-0347">Helicase</keyword>
<organism evidence="1">
    <name type="scientific">Siphoviridae sp. cteLh2</name>
    <dbReference type="NCBI Taxonomy" id="2825590"/>
    <lineage>
        <taxon>Viruses</taxon>
        <taxon>Duplodnaviria</taxon>
        <taxon>Heunggongvirae</taxon>
        <taxon>Uroviricota</taxon>
        <taxon>Caudoviricetes</taxon>
    </lineage>
</organism>
<evidence type="ECO:0000313" key="1">
    <source>
        <dbReference type="EMBL" id="DAF89774.1"/>
    </source>
</evidence>
<dbReference type="EMBL" id="BK016017">
    <property type="protein sequence ID" value="DAF89774.1"/>
    <property type="molecule type" value="Genomic_DNA"/>
</dbReference>
<keyword evidence="1" id="KW-0378">Hydrolase</keyword>
<protein>
    <submittedName>
        <fullName evidence="1">Replicative helicase</fullName>
    </submittedName>
</protein>